<organism evidence="8 9">
    <name type="scientific">Bradyrhizobium canariense</name>
    <dbReference type="NCBI Taxonomy" id="255045"/>
    <lineage>
        <taxon>Bacteria</taxon>
        <taxon>Pseudomonadati</taxon>
        <taxon>Pseudomonadota</taxon>
        <taxon>Alphaproteobacteria</taxon>
        <taxon>Hyphomicrobiales</taxon>
        <taxon>Nitrobacteraceae</taxon>
        <taxon>Bradyrhizobium</taxon>
    </lineage>
</organism>
<proteinExistence type="inferred from homology"/>
<dbReference type="InterPro" id="IPR015879">
    <property type="entry name" value="Ring_hydroxy_dOase_asu_C_dom"/>
</dbReference>
<dbReference type="InterPro" id="IPR036922">
    <property type="entry name" value="Rieske_2Fe-2S_sf"/>
</dbReference>
<evidence type="ECO:0000256" key="4">
    <source>
        <dbReference type="ARBA" id="ARBA00023002"/>
    </source>
</evidence>
<dbReference type="CDD" id="cd08880">
    <property type="entry name" value="RHO_alpha_C_ahdA1c-like"/>
    <property type="match status" value="1"/>
</dbReference>
<evidence type="ECO:0000256" key="6">
    <source>
        <dbReference type="ARBA" id="ARBA00023014"/>
    </source>
</evidence>
<keyword evidence="6" id="KW-0411">Iron-sulfur</keyword>
<comment type="similarity">
    <text evidence="1">Belongs to the bacterial ring-hydroxylating dioxygenase alpha subunit family.</text>
</comment>
<dbReference type="GO" id="GO:0051213">
    <property type="term" value="F:dioxygenase activity"/>
    <property type="evidence" value="ECO:0007669"/>
    <property type="project" value="UniProtKB-KW"/>
</dbReference>
<evidence type="ECO:0000256" key="1">
    <source>
        <dbReference type="ARBA" id="ARBA00008751"/>
    </source>
</evidence>
<dbReference type="Proteomes" id="UP000243904">
    <property type="component" value="Chromosome I"/>
</dbReference>
<keyword evidence="9" id="KW-1185">Reference proteome</keyword>
<dbReference type="EMBL" id="LT629750">
    <property type="protein sequence ID" value="SDT59242.1"/>
    <property type="molecule type" value="Genomic_DNA"/>
</dbReference>
<evidence type="ECO:0000256" key="5">
    <source>
        <dbReference type="ARBA" id="ARBA00023004"/>
    </source>
</evidence>
<evidence type="ECO:0000256" key="2">
    <source>
        <dbReference type="ARBA" id="ARBA00022714"/>
    </source>
</evidence>
<evidence type="ECO:0000259" key="7">
    <source>
        <dbReference type="PROSITE" id="PS51296"/>
    </source>
</evidence>
<accession>A0A1H2BME8</accession>
<sequence>MLHETHEARPSETLTRVPYWVFQTAETYRKEQERIFQGPSWHYLALEVELPEPGDFRTTGIGDTPVVVTRDNDGEIYAFENRCAHRGALICLDNHGKGKKDFSCVYHAWTYDRQGNLTGIAFKDGVKGKGGMPDTFRMEDHGPRKLRIAILHGLIFGSFSEDVPPIDEYLGDEISGRIERVLGGRKPVVLGRVTQALPNNWKLYMENVKDSYHASILHLFFTTFELNRLSQKGGIIVDESGGHHVSYSAIDTTVQKDAEYAKQQLRSESQYKLADPSLLQGFDEYHDGVTLQILSVFPTFVLQQIQNAIAVRQIVPRAVDKTDLNWTYLGFSDDTPEQRLTRLKQNNLVGPAGYISMEDGCVGGFVQRGIAGASEEEAILEMGGSEAQSSESRVTEASVRGFWKAYRNNMGM</sequence>
<dbReference type="RefSeq" id="WP_146690770.1">
    <property type="nucleotide sequence ID" value="NZ_LT629750.1"/>
</dbReference>
<protein>
    <submittedName>
        <fullName evidence="8">Terephthalate 1,2-dioxygenase, alpha subunit</fullName>
    </submittedName>
</protein>
<name>A0A1H2BME8_9BRAD</name>
<feature type="domain" description="Rieske" evidence="7">
    <location>
        <begin position="41"/>
        <end position="112"/>
    </location>
</feature>
<dbReference type="InterPro" id="IPR001663">
    <property type="entry name" value="Rng_hydr_dOase-A"/>
</dbReference>
<dbReference type="SUPFAM" id="SSF55961">
    <property type="entry name" value="Bet v1-like"/>
    <property type="match status" value="1"/>
</dbReference>
<keyword evidence="5" id="KW-0408">Iron</keyword>
<keyword evidence="3" id="KW-0479">Metal-binding</keyword>
<dbReference type="Pfam" id="PF00848">
    <property type="entry name" value="Ring_hydroxyl_A"/>
    <property type="match status" value="1"/>
</dbReference>
<dbReference type="GO" id="GO:0005506">
    <property type="term" value="F:iron ion binding"/>
    <property type="evidence" value="ECO:0007669"/>
    <property type="project" value="InterPro"/>
</dbReference>
<keyword evidence="4" id="KW-0560">Oxidoreductase</keyword>
<dbReference type="Gene3D" id="3.90.380.10">
    <property type="entry name" value="Naphthalene 1,2-dioxygenase Alpha Subunit, Chain A, domain 1"/>
    <property type="match status" value="1"/>
</dbReference>
<dbReference type="InterPro" id="IPR043264">
    <property type="entry name" value="AhdA1c-like_alpha_C"/>
</dbReference>
<dbReference type="GO" id="GO:0051537">
    <property type="term" value="F:2 iron, 2 sulfur cluster binding"/>
    <property type="evidence" value="ECO:0007669"/>
    <property type="project" value="UniProtKB-KW"/>
</dbReference>
<evidence type="ECO:0000313" key="9">
    <source>
        <dbReference type="Proteomes" id="UP000243904"/>
    </source>
</evidence>
<dbReference type="InterPro" id="IPR017941">
    <property type="entry name" value="Rieske_2Fe-2S"/>
</dbReference>
<reference evidence="9" key="1">
    <citation type="submission" date="2016-10" db="EMBL/GenBank/DDBJ databases">
        <authorList>
            <person name="Varghese N."/>
            <person name="Submissions S."/>
        </authorList>
    </citation>
    <scope>NUCLEOTIDE SEQUENCE [LARGE SCALE GENOMIC DNA]</scope>
    <source>
        <strain evidence="9">GAS369</strain>
    </source>
</reference>
<dbReference type="PRINTS" id="PR00090">
    <property type="entry name" value="RNGDIOXGNASE"/>
</dbReference>
<keyword evidence="8" id="KW-0223">Dioxygenase</keyword>
<dbReference type="Gene3D" id="2.102.10.10">
    <property type="entry name" value="Rieske [2Fe-2S] iron-sulphur domain"/>
    <property type="match status" value="1"/>
</dbReference>
<dbReference type="PROSITE" id="PS51296">
    <property type="entry name" value="RIESKE"/>
    <property type="match status" value="1"/>
</dbReference>
<evidence type="ECO:0000256" key="3">
    <source>
        <dbReference type="ARBA" id="ARBA00022723"/>
    </source>
</evidence>
<dbReference type="PANTHER" id="PTHR43756:SF1">
    <property type="entry name" value="3-PHENYLPROPIONATE_CINNAMIC ACID DIOXYGENASE SUBUNIT ALPHA"/>
    <property type="match status" value="1"/>
</dbReference>
<dbReference type="SUPFAM" id="SSF50022">
    <property type="entry name" value="ISP domain"/>
    <property type="match status" value="1"/>
</dbReference>
<gene>
    <name evidence="8" type="ORF">SAMN05444158_7326</name>
</gene>
<keyword evidence="2" id="KW-0001">2Fe-2S</keyword>
<evidence type="ECO:0000313" key="8">
    <source>
        <dbReference type="EMBL" id="SDT59242.1"/>
    </source>
</evidence>
<dbReference type="Pfam" id="PF00355">
    <property type="entry name" value="Rieske"/>
    <property type="match status" value="1"/>
</dbReference>
<dbReference type="PANTHER" id="PTHR43756">
    <property type="entry name" value="CHOLINE MONOOXYGENASE, CHLOROPLASTIC"/>
    <property type="match status" value="1"/>
</dbReference>
<dbReference type="AlphaFoldDB" id="A0A1H2BME8"/>